<keyword evidence="1" id="KW-0175">Coiled coil</keyword>
<feature type="coiled-coil region" evidence="1">
    <location>
        <begin position="31"/>
        <end position="65"/>
    </location>
</feature>
<accession>A0AA85JIT9</accession>
<name>A0AA85JIT9_TRIRE</name>
<sequence>MSSVQLEKISPQIKRFISFVNGLKKPTSEQLEEFNEKATQFIKELNKINETVRQVKQDKDSENRNPKLESMKSQLLIKISTLTDKLSKLDKKIGVIDGSSLSANESIPRRDPKFQDQESTLPTSDTTTYT</sequence>
<evidence type="ECO:0000256" key="2">
    <source>
        <dbReference type="SAM" id="MobiDB-lite"/>
    </source>
</evidence>
<evidence type="ECO:0000313" key="4">
    <source>
        <dbReference type="WBParaSite" id="TREG1_220.1"/>
    </source>
</evidence>
<dbReference type="Proteomes" id="UP000050795">
    <property type="component" value="Unassembled WGS sequence"/>
</dbReference>
<feature type="compositionally biased region" description="Basic and acidic residues" evidence="2">
    <location>
        <begin position="107"/>
        <end position="116"/>
    </location>
</feature>
<proteinExistence type="predicted"/>
<keyword evidence="3" id="KW-1185">Reference proteome</keyword>
<dbReference type="WBParaSite" id="TREG1_220.1">
    <property type="protein sequence ID" value="TREG1_220.1"/>
    <property type="gene ID" value="TREG1_220"/>
</dbReference>
<evidence type="ECO:0000256" key="1">
    <source>
        <dbReference type="SAM" id="Coils"/>
    </source>
</evidence>
<evidence type="ECO:0000313" key="3">
    <source>
        <dbReference type="Proteomes" id="UP000050795"/>
    </source>
</evidence>
<feature type="region of interest" description="Disordered" evidence="2">
    <location>
        <begin position="100"/>
        <end position="130"/>
    </location>
</feature>
<reference evidence="3" key="1">
    <citation type="submission" date="2022-06" db="EMBL/GenBank/DDBJ databases">
        <authorList>
            <person name="Berger JAMES D."/>
            <person name="Berger JAMES D."/>
        </authorList>
    </citation>
    <scope>NUCLEOTIDE SEQUENCE [LARGE SCALE GENOMIC DNA]</scope>
</reference>
<feature type="compositionally biased region" description="Low complexity" evidence="2">
    <location>
        <begin position="120"/>
        <end position="130"/>
    </location>
</feature>
<reference evidence="4" key="2">
    <citation type="submission" date="2023-11" db="UniProtKB">
        <authorList>
            <consortium name="WormBaseParasite"/>
        </authorList>
    </citation>
    <scope>IDENTIFICATION</scope>
</reference>
<organism evidence="3 4">
    <name type="scientific">Trichobilharzia regenti</name>
    <name type="common">Nasal bird schistosome</name>
    <dbReference type="NCBI Taxonomy" id="157069"/>
    <lineage>
        <taxon>Eukaryota</taxon>
        <taxon>Metazoa</taxon>
        <taxon>Spiralia</taxon>
        <taxon>Lophotrochozoa</taxon>
        <taxon>Platyhelminthes</taxon>
        <taxon>Trematoda</taxon>
        <taxon>Digenea</taxon>
        <taxon>Strigeidida</taxon>
        <taxon>Schistosomatoidea</taxon>
        <taxon>Schistosomatidae</taxon>
        <taxon>Trichobilharzia</taxon>
    </lineage>
</organism>
<protein>
    <submittedName>
        <fullName evidence="4">Uncharacterized protein</fullName>
    </submittedName>
</protein>
<dbReference type="Gene3D" id="6.10.140.920">
    <property type="match status" value="1"/>
</dbReference>
<dbReference type="AlphaFoldDB" id="A0AA85JIT9"/>